<sequence>MSHSTRHGVVSLLGGFVAGYLLFIAIGSSPSDAVFSALSLAALVAAWRVLTQPSV</sequence>
<dbReference type="STRING" id="1227453.C444_14741"/>
<name>M0L6R8_HALJT</name>
<evidence type="ECO:0000313" key="3">
    <source>
        <dbReference type="Proteomes" id="UP000011524"/>
    </source>
</evidence>
<keyword evidence="1" id="KW-1133">Transmembrane helix</keyword>
<evidence type="ECO:0000256" key="1">
    <source>
        <dbReference type="SAM" id="Phobius"/>
    </source>
</evidence>
<keyword evidence="3" id="KW-1185">Reference proteome</keyword>
<evidence type="ECO:0000313" key="2">
    <source>
        <dbReference type="EMBL" id="EMA29287.1"/>
    </source>
</evidence>
<keyword evidence="1" id="KW-0472">Membrane</keyword>
<dbReference type="AlphaFoldDB" id="M0L6R8"/>
<dbReference type="EMBL" id="AOLY01000038">
    <property type="protein sequence ID" value="EMA29287.1"/>
    <property type="molecule type" value="Genomic_DNA"/>
</dbReference>
<accession>M0L6R8</accession>
<dbReference type="eggNOG" id="arCOG14626">
    <property type="taxonomic scope" value="Archaea"/>
</dbReference>
<feature type="transmembrane region" description="Helical" evidence="1">
    <location>
        <begin position="33"/>
        <end position="50"/>
    </location>
</feature>
<dbReference type="PATRIC" id="fig|1227453.3.peg.2904"/>
<dbReference type="Proteomes" id="UP000011524">
    <property type="component" value="Unassembled WGS sequence"/>
</dbReference>
<gene>
    <name evidence="2" type="ORF">C444_14741</name>
</gene>
<organism evidence="2 3">
    <name type="scientific">Haloarcula japonica (strain ATCC 49778 / DSM 6131 / JCM 7785 / NBRC 101032 / NCIMB 13157 / TR-1)</name>
    <dbReference type="NCBI Taxonomy" id="1227453"/>
    <lineage>
        <taxon>Archaea</taxon>
        <taxon>Methanobacteriati</taxon>
        <taxon>Methanobacteriota</taxon>
        <taxon>Stenosarchaea group</taxon>
        <taxon>Halobacteria</taxon>
        <taxon>Halobacteriales</taxon>
        <taxon>Haloarculaceae</taxon>
        <taxon>Haloarcula</taxon>
    </lineage>
</organism>
<protein>
    <submittedName>
        <fullName evidence="2">Uncharacterized protein</fullName>
    </submittedName>
</protein>
<proteinExistence type="predicted"/>
<feature type="transmembrane region" description="Helical" evidence="1">
    <location>
        <begin position="7"/>
        <end position="27"/>
    </location>
</feature>
<comment type="caution">
    <text evidence="2">The sequence shown here is derived from an EMBL/GenBank/DDBJ whole genome shotgun (WGS) entry which is preliminary data.</text>
</comment>
<reference evidence="2 3" key="1">
    <citation type="journal article" date="2014" name="PLoS Genet.">
        <title>Phylogenetically driven sequencing of extremely halophilic archaea reveals strategies for static and dynamic osmo-response.</title>
        <authorList>
            <person name="Becker E.A."/>
            <person name="Seitzer P.M."/>
            <person name="Tritt A."/>
            <person name="Larsen D."/>
            <person name="Krusor M."/>
            <person name="Yao A.I."/>
            <person name="Wu D."/>
            <person name="Madern D."/>
            <person name="Eisen J.A."/>
            <person name="Darling A.E."/>
            <person name="Facciotti M.T."/>
        </authorList>
    </citation>
    <scope>NUCLEOTIDE SEQUENCE [LARGE SCALE GENOMIC DNA]</scope>
    <source>
        <strain evidence="3">ATCC 49778 / DSM 6131 / JCM 7785 / NBRC 101032 / NCIMB 13157 / TR-1</strain>
    </source>
</reference>
<keyword evidence="1" id="KW-0812">Transmembrane</keyword>